<dbReference type="Proteomes" id="UP000535078">
    <property type="component" value="Unassembled WGS sequence"/>
</dbReference>
<dbReference type="Pfam" id="PF00135">
    <property type="entry name" value="COesterase"/>
    <property type="match status" value="1"/>
</dbReference>
<evidence type="ECO:0000256" key="3">
    <source>
        <dbReference type="RuleBase" id="RU361235"/>
    </source>
</evidence>
<evidence type="ECO:0000313" key="5">
    <source>
        <dbReference type="EMBL" id="NJB88378.1"/>
    </source>
</evidence>
<sequence length="549" mass="59054">MRLKNIAALRRHFAFALCLVAAAAGAPGFAADAPAATTAEGRVAGVWEEGLRVFRGIPYAAPPVGERRWRPPTRPAKWEGVREARSFGPDCVQPSYPAASVYFEPPRPMREDCLTLNIWAPERAEGAPVIVWIHGGALQYGSSASPMYGGAEFAKRGIIFVSINYRLGVLGWLAHPALSAESAEGVSGNYGLLDQMAALIWVRRNIGAFGGDPANVTVMGESAGALSTTYLLASPRAKGLFAKAIVQSPNMRAVPHLRDAAFGMPSAEATGTALAGSLGAADLAALRRIDPKALVAAGMRARFIAQPVIDGAVVPEQLVDIFDRGEQAKVPVLAGFNSGEVRSQRALVPPAPADAAPYEAEAGRRYGDLAPAFLRLYPSSDVEESLVAATRDAVYGWATERLVRGQTRAGRPAYLYLFDHCYAAARERDLCAFHASELPFAFGVAGRPLGGMPNWPMPAGEADRALARQMIDYWAAFAANGTPSAGGAPAWPAYGDAENFMRFGARPVAERDLLPGMFEFQEEIMQRRRRAGEQWFTNRSPLKRQRLMD</sequence>
<protein>
    <recommendedName>
        <fullName evidence="3">Carboxylic ester hydrolase</fullName>
        <ecNumber evidence="3">3.1.1.-</ecNumber>
    </recommendedName>
</protein>
<dbReference type="PROSITE" id="PS00122">
    <property type="entry name" value="CARBOXYLESTERASE_B_1"/>
    <property type="match status" value="1"/>
</dbReference>
<dbReference type="Gene3D" id="3.40.50.1820">
    <property type="entry name" value="alpha/beta hydrolase"/>
    <property type="match status" value="1"/>
</dbReference>
<dbReference type="EC" id="3.1.1.-" evidence="3"/>
<dbReference type="InterPro" id="IPR050309">
    <property type="entry name" value="Type-B_Carboxylest/Lipase"/>
</dbReference>
<dbReference type="PROSITE" id="PS00941">
    <property type="entry name" value="CARBOXYLESTERASE_B_2"/>
    <property type="match status" value="1"/>
</dbReference>
<dbReference type="EMBL" id="JAATIT010000001">
    <property type="protein sequence ID" value="NJB88378.1"/>
    <property type="molecule type" value="Genomic_DNA"/>
</dbReference>
<organism evidence="5 6">
    <name type="scientific">Sphingopyxis italica</name>
    <dbReference type="NCBI Taxonomy" id="1129133"/>
    <lineage>
        <taxon>Bacteria</taxon>
        <taxon>Pseudomonadati</taxon>
        <taxon>Pseudomonadota</taxon>
        <taxon>Alphaproteobacteria</taxon>
        <taxon>Sphingomonadales</taxon>
        <taxon>Sphingomonadaceae</taxon>
        <taxon>Sphingopyxis</taxon>
    </lineage>
</organism>
<dbReference type="InterPro" id="IPR029058">
    <property type="entry name" value="AB_hydrolase_fold"/>
</dbReference>
<reference evidence="5 6" key="1">
    <citation type="submission" date="2020-03" db="EMBL/GenBank/DDBJ databases">
        <title>Genomic Encyclopedia of Type Strains, Phase IV (KMG-IV): sequencing the most valuable type-strain genomes for metagenomic binning, comparative biology and taxonomic classification.</title>
        <authorList>
            <person name="Goeker M."/>
        </authorList>
    </citation>
    <scope>NUCLEOTIDE SEQUENCE [LARGE SCALE GENOMIC DNA]</scope>
    <source>
        <strain evidence="5 6">DSM 25229</strain>
    </source>
</reference>
<dbReference type="SUPFAM" id="SSF53474">
    <property type="entry name" value="alpha/beta-Hydrolases"/>
    <property type="match status" value="1"/>
</dbReference>
<evidence type="ECO:0000256" key="2">
    <source>
        <dbReference type="ARBA" id="ARBA00022801"/>
    </source>
</evidence>
<dbReference type="GO" id="GO:0016787">
    <property type="term" value="F:hydrolase activity"/>
    <property type="evidence" value="ECO:0007669"/>
    <property type="project" value="UniProtKB-KW"/>
</dbReference>
<feature type="domain" description="Carboxylesterase type B" evidence="4">
    <location>
        <begin position="34"/>
        <end position="508"/>
    </location>
</feature>
<accession>A0A7X5XP78</accession>
<keyword evidence="6" id="KW-1185">Reference proteome</keyword>
<name>A0A7X5XP78_9SPHN</name>
<dbReference type="AlphaFoldDB" id="A0A7X5XP78"/>
<feature type="signal peptide" evidence="3">
    <location>
        <begin position="1"/>
        <end position="30"/>
    </location>
</feature>
<dbReference type="InterPro" id="IPR019826">
    <property type="entry name" value="Carboxylesterase_B_AS"/>
</dbReference>
<comment type="similarity">
    <text evidence="1 3">Belongs to the type-B carboxylesterase/lipase family.</text>
</comment>
<gene>
    <name evidence="5" type="ORF">GGR90_000530</name>
</gene>
<evidence type="ECO:0000259" key="4">
    <source>
        <dbReference type="Pfam" id="PF00135"/>
    </source>
</evidence>
<evidence type="ECO:0000256" key="1">
    <source>
        <dbReference type="ARBA" id="ARBA00005964"/>
    </source>
</evidence>
<dbReference type="InterPro" id="IPR019819">
    <property type="entry name" value="Carboxylesterase_B_CS"/>
</dbReference>
<comment type="caution">
    <text evidence="5">The sequence shown here is derived from an EMBL/GenBank/DDBJ whole genome shotgun (WGS) entry which is preliminary data.</text>
</comment>
<proteinExistence type="inferred from homology"/>
<dbReference type="RefSeq" id="WP_167919237.1">
    <property type="nucleotide sequence ID" value="NZ_JAATIT010000001.1"/>
</dbReference>
<keyword evidence="3" id="KW-0732">Signal</keyword>
<evidence type="ECO:0000313" key="6">
    <source>
        <dbReference type="Proteomes" id="UP000535078"/>
    </source>
</evidence>
<dbReference type="PANTHER" id="PTHR11559">
    <property type="entry name" value="CARBOXYLESTERASE"/>
    <property type="match status" value="1"/>
</dbReference>
<dbReference type="InterPro" id="IPR002018">
    <property type="entry name" value="CarbesteraseB"/>
</dbReference>
<keyword evidence="2 3" id="KW-0378">Hydrolase</keyword>
<feature type="chain" id="PRO_5031593491" description="Carboxylic ester hydrolase" evidence="3">
    <location>
        <begin position="31"/>
        <end position="549"/>
    </location>
</feature>